<dbReference type="Proteomes" id="UP000315901">
    <property type="component" value="Unassembled WGS sequence"/>
</dbReference>
<comment type="caution">
    <text evidence="2">The sequence shown here is derived from an EMBL/GenBank/DDBJ whole genome shotgun (WGS) entry which is preliminary data.</text>
</comment>
<dbReference type="Pfam" id="PF12094">
    <property type="entry name" value="DUF3570"/>
    <property type="match status" value="1"/>
</dbReference>
<proteinExistence type="predicted"/>
<name>A0A501X469_9GAMM</name>
<feature type="compositionally biased region" description="Polar residues" evidence="1">
    <location>
        <begin position="100"/>
        <end position="133"/>
    </location>
</feature>
<evidence type="ECO:0000313" key="2">
    <source>
        <dbReference type="EMBL" id="TPE55306.1"/>
    </source>
</evidence>
<protein>
    <submittedName>
        <fullName evidence="2">DUF3570 domain-containing protein</fullName>
    </submittedName>
</protein>
<gene>
    <name evidence="2" type="ORF">FJM67_01810</name>
</gene>
<feature type="region of interest" description="Disordered" evidence="1">
    <location>
        <begin position="100"/>
        <end position="134"/>
    </location>
</feature>
<keyword evidence="3" id="KW-1185">Reference proteome</keyword>
<feature type="compositionally biased region" description="Acidic residues" evidence="1">
    <location>
        <begin position="221"/>
        <end position="240"/>
    </location>
</feature>
<reference evidence="2 3" key="1">
    <citation type="submission" date="2019-06" db="EMBL/GenBank/DDBJ databases">
        <title>A novel bacterium of genus Marinomonas, isolated from coastal sand.</title>
        <authorList>
            <person name="Huang H."/>
            <person name="Mo K."/>
            <person name="Hu Y."/>
        </authorList>
    </citation>
    <scope>NUCLEOTIDE SEQUENCE [LARGE SCALE GENOMIC DNA]</scope>
    <source>
        <strain evidence="2 3">HB171799</strain>
    </source>
</reference>
<dbReference type="EMBL" id="VFRR01000002">
    <property type="protein sequence ID" value="TPE55306.1"/>
    <property type="molecule type" value="Genomic_DNA"/>
</dbReference>
<organism evidence="2 3">
    <name type="scientific">Maribrevibacterium harenarium</name>
    <dbReference type="NCBI Taxonomy" id="2589817"/>
    <lineage>
        <taxon>Bacteria</taxon>
        <taxon>Pseudomonadati</taxon>
        <taxon>Pseudomonadota</taxon>
        <taxon>Gammaproteobacteria</taxon>
        <taxon>Oceanospirillales</taxon>
        <taxon>Oceanospirillaceae</taxon>
        <taxon>Maribrevibacterium</taxon>
    </lineage>
</organism>
<dbReference type="AlphaFoldDB" id="A0A501X469"/>
<feature type="region of interest" description="Disordered" evidence="1">
    <location>
        <begin position="207"/>
        <end position="249"/>
    </location>
</feature>
<dbReference type="InterPro" id="IPR021953">
    <property type="entry name" value="DUF3570"/>
</dbReference>
<evidence type="ECO:0000313" key="3">
    <source>
        <dbReference type="Proteomes" id="UP000315901"/>
    </source>
</evidence>
<dbReference type="OrthoDB" id="5450709at2"/>
<accession>A0A501X469</accession>
<sequence>MTIFSSLKKPAPAGKGLEEVAVAVTNSKRSPKDVAALLAAASCALTAQNASADWSFDVATLLYQESDGRVSAIEPVISAKQEIDSETSLSIKVVGDTLTGASPNGATPSTTAQTFTRPSGQAGYTSAANTTPLDPSFKDTRGALSVNWVAPIDRDWAYSLGGYGSVEHDYASFSGNGSLSRYFDQKNTTLTLATSLGLDIVSPEGGAPTGLSDISTTNNYSDDDDDDHGEDSDHDDDDHEGGEGDDGKTKLLVDGMVGITQILNRQTLMQFNYGLSYSSGYLTDPYKFLSVIDTTAGSNYGGNYQLNSSNLYVYEKRPDSRVKQSLYWQTKHQFDNRDIFNISYRYMWDDWGIQSHTVDTKYRLRFEHLYFEPGVRWYTQSAADFYRRYLTNTNYQSVSYATADYRLGELDTLTYSLRVGYKFASGNELYGKVSLYEQTSKGDNGFGKLTSQNLYPSMQAYMLTVGYYF</sequence>
<evidence type="ECO:0000256" key="1">
    <source>
        <dbReference type="SAM" id="MobiDB-lite"/>
    </source>
</evidence>